<dbReference type="InterPro" id="IPR015797">
    <property type="entry name" value="NUDIX_hydrolase-like_dom_sf"/>
</dbReference>
<name>A0A1Y2K0J6_9PROT</name>
<gene>
    <name evidence="4" type="ORF">MAIT1_01559</name>
</gene>
<dbReference type="EMBL" id="LVJN01000020">
    <property type="protein sequence ID" value="OSM01563.1"/>
    <property type="molecule type" value="Genomic_DNA"/>
</dbReference>
<dbReference type="Pfam" id="PF00293">
    <property type="entry name" value="NUDIX"/>
    <property type="match status" value="1"/>
</dbReference>
<dbReference type="SUPFAM" id="SSF55811">
    <property type="entry name" value="Nudix"/>
    <property type="match status" value="1"/>
</dbReference>
<accession>A0A1Y2K0J6</accession>
<evidence type="ECO:0000259" key="3">
    <source>
        <dbReference type="Pfam" id="PF21906"/>
    </source>
</evidence>
<dbReference type="PANTHER" id="PTHR43736">
    <property type="entry name" value="ADP-RIBOSE PYROPHOSPHATASE"/>
    <property type="match status" value="1"/>
</dbReference>
<dbReference type="CDD" id="cd18873">
    <property type="entry name" value="NUDIX_NadM_like"/>
    <property type="match status" value="1"/>
</dbReference>
<dbReference type="GO" id="GO:0003824">
    <property type="term" value="F:catalytic activity"/>
    <property type="evidence" value="ECO:0007669"/>
    <property type="project" value="UniProtKB-ARBA"/>
</dbReference>
<dbReference type="InterPro" id="IPR054105">
    <property type="entry name" value="WHD_NrtR"/>
</dbReference>
<evidence type="ECO:0000313" key="5">
    <source>
        <dbReference type="Proteomes" id="UP000194003"/>
    </source>
</evidence>
<dbReference type="Gene3D" id="3.90.79.10">
    <property type="entry name" value="Nucleoside Triphosphate Pyrophosphohydrolase"/>
    <property type="match status" value="1"/>
</dbReference>
<dbReference type="AlphaFoldDB" id="A0A1Y2K0J6"/>
<protein>
    <submittedName>
        <fullName evidence="4">Putative ADP-ribose pyrophosphatase</fullName>
    </submittedName>
</protein>
<dbReference type="SUPFAM" id="SSF46785">
    <property type="entry name" value="Winged helix' DNA-binding domain"/>
    <property type="match status" value="1"/>
</dbReference>
<dbReference type="InterPro" id="IPR036390">
    <property type="entry name" value="WH_DNA-bd_sf"/>
</dbReference>
<organism evidence="4 5">
    <name type="scientific">Magnetofaba australis IT-1</name>
    <dbReference type="NCBI Taxonomy" id="1434232"/>
    <lineage>
        <taxon>Bacteria</taxon>
        <taxon>Pseudomonadati</taxon>
        <taxon>Pseudomonadota</taxon>
        <taxon>Magnetococcia</taxon>
        <taxon>Magnetococcales</taxon>
        <taxon>Magnetococcaceae</taxon>
        <taxon>Magnetofaba</taxon>
    </lineage>
</organism>
<dbReference type="Proteomes" id="UP000194003">
    <property type="component" value="Unassembled WGS sequence"/>
</dbReference>
<reference evidence="4 5" key="1">
    <citation type="journal article" date="2016" name="BMC Genomics">
        <title>Combined genomic and structural analyses of a cultured magnetotactic bacterium reveals its niche adaptation to a dynamic environment.</title>
        <authorList>
            <person name="Araujo A.C."/>
            <person name="Morillo V."/>
            <person name="Cypriano J."/>
            <person name="Teixeira L.C."/>
            <person name="Leao P."/>
            <person name="Lyra S."/>
            <person name="Almeida L.G."/>
            <person name="Bazylinski D.A."/>
            <person name="Vasconcellos A.T."/>
            <person name="Abreu F."/>
            <person name="Lins U."/>
        </authorList>
    </citation>
    <scope>NUCLEOTIDE SEQUENCE [LARGE SCALE GENOMIC DNA]</scope>
    <source>
        <strain evidence="4 5">IT-1</strain>
    </source>
</reference>
<evidence type="ECO:0000313" key="4">
    <source>
        <dbReference type="EMBL" id="OSM01563.1"/>
    </source>
</evidence>
<dbReference type="STRING" id="1434232.MAIT1_01559"/>
<feature type="domain" description="Nudix hydrolase" evidence="2">
    <location>
        <begin position="25"/>
        <end position="134"/>
    </location>
</feature>
<keyword evidence="5" id="KW-1185">Reference proteome</keyword>
<proteinExistence type="predicted"/>
<dbReference type="InterPro" id="IPR036388">
    <property type="entry name" value="WH-like_DNA-bd_sf"/>
</dbReference>
<dbReference type="InterPro" id="IPR000086">
    <property type="entry name" value="NUDIX_hydrolase_dom"/>
</dbReference>
<feature type="region of interest" description="Disordered" evidence="1">
    <location>
        <begin position="212"/>
        <end position="244"/>
    </location>
</feature>
<feature type="domain" description="NrtR DNA-binding winged helix" evidence="3">
    <location>
        <begin position="167"/>
        <end position="225"/>
    </location>
</feature>
<comment type="caution">
    <text evidence="4">The sequence shown here is derived from an EMBL/GenBank/DDBJ whole genome shotgun (WGS) entry which is preliminary data.</text>
</comment>
<dbReference type="PANTHER" id="PTHR43736:SF4">
    <property type="entry name" value="SLR1690 PROTEIN"/>
    <property type="match status" value="1"/>
</dbReference>
<dbReference type="Pfam" id="PF21906">
    <property type="entry name" value="WHD_NrtR"/>
    <property type="match status" value="1"/>
</dbReference>
<dbReference type="Gene3D" id="1.10.10.10">
    <property type="entry name" value="Winged helix-like DNA-binding domain superfamily/Winged helix DNA-binding domain"/>
    <property type="match status" value="1"/>
</dbReference>
<sequence>MMDEAAFLEQYDITAYRAPIATVDMAIFTVLEEQLQVLLYRRGEHPHKDRWALPGGIIDVGVDVDLEAAARRKLHGKTGVASPYLEQVATVGNGGRDPRGWSLSVLYFALLPAEGVTLSHGWGAAQAQWRPVTEDGVDMPLAFDHTELLTAAVQRLRGKVAYTALPAHLLGEEFTLSELQRVYEILLGRKIEKSAFRKRILDAGVVESAAGRKRTGANRPAQLYRRRQSASSHLFPRNLATGDL</sequence>
<evidence type="ECO:0000256" key="1">
    <source>
        <dbReference type="SAM" id="MobiDB-lite"/>
    </source>
</evidence>
<evidence type="ECO:0000259" key="2">
    <source>
        <dbReference type="Pfam" id="PF00293"/>
    </source>
</evidence>